<dbReference type="RefSeq" id="WP_079599712.1">
    <property type="nucleotide sequence ID" value="NZ_LT670817.1"/>
</dbReference>
<sequence length="191" mass="20704">MVEYIDPVLAVGDDLARRGVKASAVAEACQQVSQDIIARKWVHIEGVPVFKVDGRPAQTVIQYDDQLLKDKPHYLYEEHVVDDADVTFLGDGKKRTLRDAGDFIKKYGEAHYHAVKEQYGCDDSLRAGVKPGTAPAAADRSPGNNPYALGGDPAKRQERIIGLLKSNARLAANLAKVAGCRIDGTPIPGRA</sequence>
<dbReference type="EMBL" id="LT670817">
    <property type="protein sequence ID" value="SHG10471.1"/>
    <property type="molecule type" value="Genomic_DNA"/>
</dbReference>
<evidence type="ECO:0000313" key="2">
    <source>
        <dbReference type="EMBL" id="SHG10471.1"/>
    </source>
</evidence>
<gene>
    <name evidence="2" type="ORF">SAMN05443248_0300</name>
</gene>
<protein>
    <submittedName>
        <fullName evidence="2">Uncharacterized protein</fullName>
    </submittedName>
</protein>
<accession>A0A1M5H369</accession>
<dbReference type="AlphaFoldDB" id="A0A1M5H369"/>
<dbReference type="Proteomes" id="UP000189796">
    <property type="component" value="Chromosome I"/>
</dbReference>
<feature type="region of interest" description="Disordered" evidence="1">
    <location>
        <begin position="131"/>
        <end position="152"/>
    </location>
</feature>
<name>A0A1M5H369_9BRAD</name>
<organism evidence="2 3">
    <name type="scientific">Bradyrhizobium erythrophlei</name>
    <dbReference type="NCBI Taxonomy" id="1437360"/>
    <lineage>
        <taxon>Bacteria</taxon>
        <taxon>Pseudomonadati</taxon>
        <taxon>Pseudomonadota</taxon>
        <taxon>Alphaproteobacteria</taxon>
        <taxon>Hyphomicrobiales</taxon>
        <taxon>Nitrobacteraceae</taxon>
        <taxon>Bradyrhizobium</taxon>
    </lineage>
</organism>
<evidence type="ECO:0000313" key="3">
    <source>
        <dbReference type="Proteomes" id="UP000189796"/>
    </source>
</evidence>
<reference evidence="2 3" key="1">
    <citation type="submission" date="2016-11" db="EMBL/GenBank/DDBJ databases">
        <authorList>
            <person name="Jaros S."/>
            <person name="Januszkiewicz K."/>
            <person name="Wedrychowicz H."/>
        </authorList>
    </citation>
    <scope>NUCLEOTIDE SEQUENCE [LARGE SCALE GENOMIC DNA]</scope>
    <source>
        <strain evidence="2 3">GAS138</strain>
    </source>
</reference>
<proteinExistence type="predicted"/>
<evidence type="ECO:0000256" key="1">
    <source>
        <dbReference type="SAM" id="MobiDB-lite"/>
    </source>
</evidence>